<dbReference type="AlphaFoldDB" id="A0A803QHI6"/>
<reference evidence="2" key="2">
    <citation type="submission" date="2021-03" db="UniProtKB">
        <authorList>
            <consortium name="EnsemblPlants"/>
        </authorList>
    </citation>
    <scope>IDENTIFICATION</scope>
</reference>
<dbReference type="EMBL" id="UZAU01000740">
    <property type="status" value="NOT_ANNOTATED_CDS"/>
    <property type="molecule type" value="Genomic_DNA"/>
</dbReference>
<reference evidence="2" key="1">
    <citation type="submission" date="2018-11" db="EMBL/GenBank/DDBJ databases">
        <authorList>
            <person name="Grassa J C."/>
        </authorList>
    </citation>
    <scope>NUCLEOTIDE SEQUENCE [LARGE SCALE GENOMIC DNA]</scope>
</reference>
<sequence>MTFLKQAPVFNCKSKTGTTTPSFATPQKRKSDFVPTQAADLSKKQQKVAQDKGKKVVIDLVVKVRDIMVLHDKFVTDEFVTRVEGTLVEELLSRLTNLISQLMTVYSRAYDVCFKDLDLLKKQNSALQKGLKKAKLDAAAKDKEVEDLSMAKGQAEEQIKTLNERVKKLEEENAGLGGNLFPDDVGDATAAEVIDGTNMVVGDSNAPAA</sequence>
<evidence type="ECO:0000313" key="2">
    <source>
        <dbReference type="EnsemblPlants" id="cds.evm.model.09.836"/>
    </source>
</evidence>
<name>A0A803QHI6_CANSA</name>
<evidence type="ECO:0000313" key="3">
    <source>
        <dbReference type="Proteomes" id="UP000596661"/>
    </source>
</evidence>
<dbReference type="Proteomes" id="UP000596661">
    <property type="component" value="Chromosome 9"/>
</dbReference>
<dbReference type="EnsemblPlants" id="evm.model.09.836">
    <property type="protein sequence ID" value="cds.evm.model.09.836"/>
    <property type="gene ID" value="evm.TU.09.836"/>
</dbReference>
<organism evidence="2 3">
    <name type="scientific">Cannabis sativa</name>
    <name type="common">Hemp</name>
    <name type="synonym">Marijuana</name>
    <dbReference type="NCBI Taxonomy" id="3483"/>
    <lineage>
        <taxon>Eukaryota</taxon>
        <taxon>Viridiplantae</taxon>
        <taxon>Streptophyta</taxon>
        <taxon>Embryophyta</taxon>
        <taxon>Tracheophyta</taxon>
        <taxon>Spermatophyta</taxon>
        <taxon>Magnoliopsida</taxon>
        <taxon>eudicotyledons</taxon>
        <taxon>Gunneridae</taxon>
        <taxon>Pentapetalae</taxon>
        <taxon>rosids</taxon>
        <taxon>fabids</taxon>
        <taxon>Rosales</taxon>
        <taxon>Cannabaceae</taxon>
        <taxon>Cannabis</taxon>
    </lineage>
</organism>
<feature type="coiled-coil region" evidence="1">
    <location>
        <begin position="117"/>
        <end position="179"/>
    </location>
</feature>
<evidence type="ECO:0000256" key="1">
    <source>
        <dbReference type="SAM" id="Coils"/>
    </source>
</evidence>
<keyword evidence="1" id="KW-0175">Coiled coil</keyword>
<dbReference type="Gramene" id="evm.model.09.836">
    <property type="protein sequence ID" value="cds.evm.model.09.836"/>
    <property type="gene ID" value="evm.TU.09.836"/>
</dbReference>
<proteinExistence type="predicted"/>
<protein>
    <submittedName>
        <fullName evidence="2">Uncharacterized protein</fullName>
    </submittedName>
</protein>
<accession>A0A803QHI6</accession>
<keyword evidence="3" id="KW-1185">Reference proteome</keyword>